<feature type="compositionally biased region" description="Basic and acidic residues" evidence="1">
    <location>
        <begin position="153"/>
        <end position="164"/>
    </location>
</feature>
<feature type="compositionally biased region" description="Polar residues" evidence="1">
    <location>
        <begin position="79"/>
        <end position="92"/>
    </location>
</feature>
<organism evidence="2 3">
    <name type="scientific">Phialemonium thermophilum</name>
    <dbReference type="NCBI Taxonomy" id="223376"/>
    <lineage>
        <taxon>Eukaryota</taxon>
        <taxon>Fungi</taxon>
        <taxon>Dikarya</taxon>
        <taxon>Ascomycota</taxon>
        <taxon>Pezizomycotina</taxon>
        <taxon>Sordariomycetes</taxon>
        <taxon>Sordariomycetidae</taxon>
        <taxon>Cephalothecales</taxon>
        <taxon>Cephalothecaceae</taxon>
        <taxon>Phialemonium</taxon>
    </lineage>
</organism>
<feature type="region of interest" description="Disordered" evidence="1">
    <location>
        <begin position="68"/>
        <end position="200"/>
    </location>
</feature>
<sequence>MTDEELDRDWKPNGRRPQSTIARSFSQELMDIFRIENSIADLDEQVDKRKQQINTQTSELEAIEARLREMEQRLRSQHPVLNNTGNNSNTMDQRLASAVGTGSPRSPRSPRPPVAGAFDHQSSPEDRRQQQQPRDAQEANGEDVPPPPPAKDYVARRAAAEAKSRSAGRGGVARPSQQAVPGALPPTPVASEDGDGEQDA</sequence>
<accession>A0ABR3WHR0</accession>
<keyword evidence="3" id="KW-1185">Reference proteome</keyword>
<feature type="region of interest" description="Disordered" evidence="1">
    <location>
        <begin position="1"/>
        <end position="22"/>
    </location>
</feature>
<evidence type="ECO:0000313" key="3">
    <source>
        <dbReference type="Proteomes" id="UP001586593"/>
    </source>
</evidence>
<proteinExistence type="predicted"/>
<evidence type="ECO:0000313" key="2">
    <source>
        <dbReference type="EMBL" id="KAL1862507.1"/>
    </source>
</evidence>
<dbReference type="EMBL" id="JAZHXJ010000399">
    <property type="protein sequence ID" value="KAL1862507.1"/>
    <property type="molecule type" value="Genomic_DNA"/>
</dbReference>
<evidence type="ECO:0000256" key="1">
    <source>
        <dbReference type="SAM" id="MobiDB-lite"/>
    </source>
</evidence>
<reference evidence="2 3" key="1">
    <citation type="journal article" date="2024" name="Commun. Biol.">
        <title>Comparative genomic analysis of thermophilic fungi reveals convergent evolutionary adaptations and gene losses.</title>
        <authorList>
            <person name="Steindorff A.S."/>
            <person name="Aguilar-Pontes M.V."/>
            <person name="Robinson A.J."/>
            <person name="Andreopoulos B."/>
            <person name="LaButti K."/>
            <person name="Kuo A."/>
            <person name="Mondo S."/>
            <person name="Riley R."/>
            <person name="Otillar R."/>
            <person name="Haridas S."/>
            <person name="Lipzen A."/>
            <person name="Grimwood J."/>
            <person name="Schmutz J."/>
            <person name="Clum A."/>
            <person name="Reid I.D."/>
            <person name="Moisan M.C."/>
            <person name="Butler G."/>
            <person name="Nguyen T.T.M."/>
            <person name="Dewar K."/>
            <person name="Conant G."/>
            <person name="Drula E."/>
            <person name="Henrissat B."/>
            <person name="Hansel C."/>
            <person name="Singer S."/>
            <person name="Hutchinson M.I."/>
            <person name="de Vries R.P."/>
            <person name="Natvig D.O."/>
            <person name="Powell A.J."/>
            <person name="Tsang A."/>
            <person name="Grigoriev I.V."/>
        </authorList>
    </citation>
    <scope>NUCLEOTIDE SEQUENCE [LARGE SCALE GENOMIC DNA]</scope>
    <source>
        <strain evidence="2 3">ATCC 24622</strain>
    </source>
</reference>
<protein>
    <submittedName>
        <fullName evidence="2">Uncharacterized protein</fullName>
    </submittedName>
</protein>
<dbReference type="Proteomes" id="UP001586593">
    <property type="component" value="Unassembled WGS sequence"/>
</dbReference>
<comment type="caution">
    <text evidence="2">The sequence shown here is derived from an EMBL/GenBank/DDBJ whole genome shotgun (WGS) entry which is preliminary data.</text>
</comment>
<gene>
    <name evidence="2" type="ORF">VTK73DRAFT_6771</name>
</gene>
<name>A0ABR3WHR0_9PEZI</name>